<dbReference type="RefSeq" id="WP_368646936.1">
    <property type="nucleotide sequence ID" value="NZ_CP158255.1"/>
</dbReference>
<accession>A0AB39D7E8</accession>
<gene>
    <name evidence="1" type="ORF">ABRZ09_13230</name>
</gene>
<dbReference type="EMBL" id="CP158255">
    <property type="protein sequence ID" value="XDJ50152.1"/>
    <property type="molecule type" value="Genomic_DNA"/>
</dbReference>
<evidence type="ECO:0000313" key="1">
    <source>
        <dbReference type="EMBL" id="XDJ50152.1"/>
    </source>
</evidence>
<protein>
    <submittedName>
        <fullName evidence="1">Uncharacterized protein</fullName>
    </submittedName>
</protein>
<sequence>MDQIYTVTVKQDHGEEQFYGHYLEKYTKTTQTKAAFRLVDIKGAPAPVRVDDHENRKLLIRFFDAIAINQHNEARLFNTLNHEVDEKNCGTFVRVEPPLSGLSWPAEGGELD</sequence>
<reference evidence="1" key="1">
    <citation type="submission" date="2024-05" db="EMBL/GenBank/DDBJ databases">
        <authorList>
            <person name="Luo Y.-C."/>
            <person name="Nicholds J."/>
            <person name="Mortimer T."/>
            <person name="Maboni G."/>
        </authorList>
    </citation>
    <scope>NUCLEOTIDE SEQUENCE</scope>
    <source>
        <strain evidence="1">151108</strain>
    </source>
</reference>
<dbReference type="AlphaFoldDB" id="A0AB39D7E8"/>
<proteinExistence type="predicted"/>
<name>A0AB39D7E8_9BURK</name>
<organism evidence="1">
    <name type="scientific">Castellaniella ginsengisoli</name>
    <dbReference type="NCBI Taxonomy" id="546114"/>
    <lineage>
        <taxon>Bacteria</taxon>
        <taxon>Pseudomonadati</taxon>
        <taxon>Pseudomonadota</taxon>
        <taxon>Betaproteobacteria</taxon>
        <taxon>Burkholderiales</taxon>
        <taxon>Alcaligenaceae</taxon>
        <taxon>Castellaniella</taxon>
    </lineage>
</organism>